<dbReference type="InterPro" id="IPR054722">
    <property type="entry name" value="PolX-like_BBD"/>
</dbReference>
<organism evidence="3 4">
    <name type="scientific">Cajanus cajan</name>
    <name type="common">Pigeon pea</name>
    <name type="synonym">Cajanus indicus</name>
    <dbReference type="NCBI Taxonomy" id="3821"/>
    <lineage>
        <taxon>Eukaryota</taxon>
        <taxon>Viridiplantae</taxon>
        <taxon>Streptophyta</taxon>
        <taxon>Embryophyta</taxon>
        <taxon>Tracheophyta</taxon>
        <taxon>Spermatophyta</taxon>
        <taxon>Magnoliopsida</taxon>
        <taxon>eudicotyledons</taxon>
        <taxon>Gunneridae</taxon>
        <taxon>Pentapetalae</taxon>
        <taxon>rosids</taxon>
        <taxon>fabids</taxon>
        <taxon>Fabales</taxon>
        <taxon>Fabaceae</taxon>
        <taxon>Papilionoideae</taxon>
        <taxon>50 kb inversion clade</taxon>
        <taxon>NPAAA clade</taxon>
        <taxon>indigoferoid/millettioid clade</taxon>
        <taxon>Phaseoleae</taxon>
        <taxon>Cajanus</taxon>
    </lineage>
</organism>
<reference evidence="3 4" key="1">
    <citation type="journal article" date="2012" name="Nat. Biotechnol.">
        <title>Draft genome sequence of pigeonpea (Cajanus cajan), an orphan legume crop of resource-poor farmers.</title>
        <authorList>
            <person name="Varshney R.K."/>
            <person name="Chen W."/>
            <person name="Li Y."/>
            <person name="Bharti A.K."/>
            <person name="Saxena R.K."/>
            <person name="Schlueter J.A."/>
            <person name="Donoghue M.T."/>
            <person name="Azam S."/>
            <person name="Fan G."/>
            <person name="Whaley A.M."/>
            <person name="Farmer A.D."/>
            <person name="Sheridan J."/>
            <person name="Iwata A."/>
            <person name="Tuteja R."/>
            <person name="Penmetsa R.V."/>
            <person name="Wu W."/>
            <person name="Upadhyaya H.D."/>
            <person name="Yang S.P."/>
            <person name="Shah T."/>
            <person name="Saxena K.B."/>
            <person name="Michael T."/>
            <person name="McCombie W.R."/>
            <person name="Yang B."/>
            <person name="Zhang G."/>
            <person name="Yang H."/>
            <person name="Wang J."/>
            <person name="Spillane C."/>
            <person name="Cook D.R."/>
            <person name="May G.D."/>
            <person name="Xu X."/>
            <person name="Jackson S.A."/>
        </authorList>
    </citation>
    <scope>NUCLEOTIDE SEQUENCE [LARGE SCALE GENOMIC DNA]</scope>
    <source>
        <strain evidence="4">cv. Asha</strain>
    </source>
</reference>
<dbReference type="Pfam" id="PF22936">
    <property type="entry name" value="Pol_BBD"/>
    <property type="match status" value="1"/>
</dbReference>
<evidence type="ECO:0000313" key="3">
    <source>
        <dbReference type="EMBL" id="KYP70738.1"/>
    </source>
</evidence>
<dbReference type="PANTHER" id="PTHR34222">
    <property type="entry name" value="GAG_PRE-INTEGRS DOMAIN-CONTAINING PROTEIN"/>
    <property type="match status" value="1"/>
</dbReference>
<sequence length="500" mass="57020">RQVWDAIATTYFDSSDSSQIYDLKRKVNSVKQAGGTLEAYYNSLQGLWREIDFRRPNLMVCAHDIQKFKDLLQEDRVYTFLDGLDDRLDRVRGDVLQMKPFPSLEQEYSYVRREDTRQSVMLLGTDAGSSAAMATKGSLRNSGKFIKKQSNTKGGCTHCGNKKHTKETCFKIHGYPDWWHELQSKKQKEGGIAKVSLVHTEPQLSLVTHVESSSINTYDEGNIYFTYLSSNNGNNEGWIIDSGATDHMTYCASDLVEKSLPRQSCIINANGESYPVKGARTMNFSNHISLPNTLLVPFLSNKLISIGQATEQLNCVAFMYPNFFFFQDILTKEIIGRGTKRGGLYYMEDLNSSRVNNVGKASNNKEGEIRVWHARMGHPSFYYMKHVLPKLFTGVDLSKLTCDTCIVVKSHRVPFPTHLNKINTPFGLIHTDVWGPSSLPSLVGHRWFVTFIDDSTCVTWLYFLKHKSEVFDIFKTFHSTIRTQFNTYIRVLSPMKEKFG</sequence>
<gene>
    <name evidence="3" type="ORF">KK1_009967</name>
</gene>
<dbReference type="InterPro" id="IPR012337">
    <property type="entry name" value="RNaseH-like_sf"/>
</dbReference>
<protein>
    <submittedName>
        <fullName evidence="3">Retrovirus-related Pol polyprotein from transposon TNT 1-94</fullName>
    </submittedName>
</protein>
<dbReference type="PANTHER" id="PTHR34222:SF43">
    <property type="entry name" value="RETROTRANSPOSON GAG DOMAIN-CONTAINING PROTEIN"/>
    <property type="match status" value="1"/>
</dbReference>
<dbReference type="AlphaFoldDB" id="A0A151TUQ0"/>
<dbReference type="Gramene" id="C.cajan_09693.t">
    <property type="protein sequence ID" value="C.cajan_09693.t.cds1"/>
    <property type="gene ID" value="C.cajan_09693"/>
</dbReference>
<name>A0A151TUQ0_CAJCA</name>
<proteinExistence type="predicted"/>
<accession>A0A151TUQ0</accession>
<feature type="domain" description="GAG-pre-integrase" evidence="1">
    <location>
        <begin position="343"/>
        <end position="410"/>
    </location>
</feature>
<dbReference type="Pfam" id="PF13976">
    <property type="entry name" value="gag_pre-integrs"/>
    <property type="match status" value="1"/>
</dbReference>
<evidence type="ECO:0000259" key="2">
    <source>
        <dbReference type="Pfam" id="PF22936"/>
    </source>
</evidence>
<dbReference type="SUPFAM" id="SSF53098">
    <property type="entry name" value="Ribonuclease H-like"/>
    <property type="match status" value="1"/>
</dbReference>
<dbReference type="InterPro" id="IPR025724">
    <property type="entry name" value="GAG-pre-integrase_dom"/>
</dbReference>
<dbReference type="GO" id="GO:0003676">
    <property type="term" value="F:nucleic acid binding"/>
    <property type="evidence" value="ECO:0007669"/>
    <property type="project" value="InterPro"/>
</dbReference>
<dbReference type="InterPro" id="IPR036397">
    <property type="entry name" value="RNaseH_sf"/>
</dbReference>
<evidence type="ECO:0000259" key="1">
    <source>
        <dbReference type="Pfam" id="PF13976"/>
    </source>
</evidence>
<keyword evidence="4" id="KW-1185">Reference proteome</keyword>
<dbReference type="Proteomes" id="UP000075243">
    <property type="component" value="Chromosome 3"/>
</dbReference>
<feature type="non-terminal residue" evidence="3">
    <location>
        <position position="1"/>
    </location>
</feature>
<dbReference type="Gene3D" id="3.30.420.10">
    <property type="entry name" value="Ribonuclease H-like superfamily/Ribonuclease H"/>
    <property type="match status" value="1"/>
</dbReference>
<dbReference type="OMA" id="RVWHARM"/>
<dbReference type="EMBL" id="CM003605">
    <property type="protein sequence ID" value="KYP70738.1"/>
    <property type="molecule type" value="Genomic_DNA"/>
</dbReference>
<evidence type="ECO:0000313" key="4">
    <source>
        <dbReference type="Proteomes" id="UP000075243"/>
    </source>
</evidence>
<feature type="domain" description="Retrovirus-related Pol polyprotein from transposon TNT 1-94-like beta-barrel" evidence="2">
    <location>
        <begin position="238"/>
        <end position="311"/>
    </location>
</feature>